<dbReference type="Proteomes" id="UP000696573">
    <property type="component" value="Unassembled WGS sequence"/>
</dbReference>
<proteinExistence type="predicted"/>
<dbReference type="PROSITE" id="PS50181">
    <property type="entry name" value="FBOX"/>
    <property type="match status" value="1"/>
</dbReference>
<name>A0A9N9VKZ6_9HYPO</name>
<evidence type="ECO:0000313" key="4">
    <source>
        <dbReference type="Proteomes" id="UP000696573"/>
    </source>
</evidence>
<accession>A0A9N9VKZ6</accession>
<dbReference type="InterPro" id="IPR001810">
    <property type="entry name" value="F-box_dom"/>
</dbReference>
<evidence type="ECO:0000313" key="3">
    <source>
        <dbReference type="EMBL" id="CAH0025349.1"/>
    </source>
</evidence>
<organism evidence="3 4">
    <name type="scientific">Clonostachys rhizophaga</name>
    <dbReference type="NCBI Taxonomy" id="160324"/>
    <lineage>
        <taxon>Eukaryota</taxon>
        <taxon>Fungi</taxon>
        <taxon>Dikarya</taxon>
        <taxon>Ascomycota</taxon>
        <taxon>Pezizomycotina</taxon>
        <taxon>Sordariomycetes</taxon>
        <taxon>Hypocreomycetidae</taxon>
        <taxon>Hypocreales</taxon>
        <taxon>Bionectriaceae</taxon>
        <taxon>Clonostachys</taxon>
    </lineage>
</organism>
<dbReference type="EMBL" id="CABFNQ020000710">
    <property type="protein sequence ID" value="CAH0025349.1"/>
    <property type="molecule type" value="Genomic_DNA"/>
</dbReference>
<evidence type="ECO:0000259" key="2">
    <source>
        <dbReference type="PROSITE" id="PS50181"/>
    </source>
</evidence>
<dbReference type="OrthoDB" id="5132143at2759"/>
<dbReference type="AlphaFoldDB" id="A0A9N9VKZ6"/>
<keyword evidence="4" id="KW-1185">Reference proteome</keyword>
<protein>
    <recommendedName>
        <fullName evidence="2">F-box domain-containing protein</fullName>
    </recommendedName>
</protein>
<gene>
    <name evidence="3" type="ORF">CRHIZ90672A_00008139</name>
</gene>
<evidence type="ECO:0000256" key="1">
    <source>
        <dbReference type="SAM" id="MobiDB-lite"/>
    </source>
</evidence>
<feature type="domain" description="F-box" evidence="2">
    <location>
        <begin position="7"/>
        <end position="55"/>
    </location>
</feature>
<sequence length="503" mass="57900">MEADNHLTGLQSLPVEILRCVIRLADPIGVMSLAQANSYLRKIIDPGKIELRERLLQLETIPEYGGRLSSPGAGFRPQTATRAATSVRDIDLVGMRWACVGCMRLLSHIHFDNHSLLRLRFRKPIPRAPAQNPITSWDLPRRPSRAGPRGPKSNKGRDDQTPTDTSELNPDAVDDDNGWEGDLQEAIGVLSLFQDFQKKRELMRWGTKRHLRRCNECRFQMGHIGRRRNPLTESMTIPIQMSRRVLFADAIERYFPGYLHSLGKERPLPAPPVLRWLNPSHTDYSWTMCMLRCPGCGLWQEWRDFIFANGVLNLPGIDYPLNLPEVHGQLSSEHALCNHCMAERQGRDTLGRRLITGLRFHLSQKIIYMVHKIERGFFLMRMSLSNGQPYRTLTGEDKDELKNRLKGVFRGGGAPLQSDADRMGLLRERFTQLTEFFHRLLAKYDLEAQLRDFSMWHELQLWMEHYHNYERMLSWAKDILDGDVLNSDSIVDWALARDGASLS</sequence>
<feature type="region of interest" description="Disordered" evidence="1">
    <location>
        <begin position="130"/>
        <end position="177"/>
    </location>
</feature>
<reference evidence="3" key="1">
    <citation type="submission" date="2021-10" db="EMBL/GenBank/DDBJ databases">
        <authorList>
            <person name="Piombo E."/>
        </authorList>
    </citation>
    <scope>NUCLEOTIDE SEQUENCE</scope>
</reference>
<comment type="caution">
    <text evidence="3">The sequence shown here is derived from an EMBL/GenBank/DDBJ whole genome shotgun (WGS) entry which is preliminary data.</text>
</comment>